<accession>A0A1W1HEB6</accession>
<evidence type="ECO:0000313" key="1">
    <source>
        <dbReference type="EMBL" id="SLM30841.1"/>
    </source>
</evidence>
<sequence length="50" mass="5583">MVKPFIITLVILESVHRTTKKGAKTYHHFISLATANNAIKIFLDISNAQS</sequence>
<keyword evidence="2" id="KW-1185">Reference proteome</keyword>
<dbReference type="Proteomes" id="UP000191931">
    <property type="component" value="Unassembled WGS sequence"/>
</dbReference>
<protein>
    <submittedName>
        <fullName evidence="1">Uncharacterized protein</fullName>
    </submittedName>
</protein>
<gene>
    <name evidence="1" type="ORF">MTBBW1_250012</name>
</gene>
<reference evidence="1 2" key="1">
    <citation type="submission" date="2017-03" db="EMBL/GenBank/DDBJ databases">
        <authorList>
            <person name="Afonso C.L."/>
            <person name="Miller P.J."/>
            <person name="Scott M.A."/>
            <person name="Spackman E."/>
            <person name="Goraichik I."/>
            <person name="Dimitrov K.M."/>
            <person name="Suarez D.L."/>
            <person name="Swayne D.E."/>
        </authorList>
    </citation>
    <scope>NUCLEOTIDE SEQUENCE [LARGE SCALE GENOMIC DNA]</scope>
    <source>
        <strain evidence="1">PRJEB14757</strain>
    </source>
</reference>
<name>A0A1W1HEB6_9BACT</name>
<organism evidence="1 2">
    <name type="scientific">Desulfamplus magnetovallimortis</name>
    <dbReference type="NCBI Taxonomy" id="1246637"/>
    <lineage>
        <taxon>Bacteria</taxon>
        <taxon>Pseudomonadati</taxon>
        <taxon>Thermodesulfobacteriota</taxon>
        <taxon>Desulfobacteria</taxon>
        <taxon>Desulfobacterales</taxon>
        <taxon>Desulfobacteraceae</taxon>
        <taxon>Desulfamplus</taxon>
    </lineage>
</organism>
<proteinExistence type="predicted"/>
<dbReference type="STRING" id="1246637.MTBBW1_250012"/>
<dbReference type="EMBL" id="FWEV01000168">
    <property type="protein sequence ID" value="SLM30841.1"/>
    <property type="molecule type" value="Genomic_DNA"/>
</dbReference>
<dbReference type="AlphaFoldDB" id="A0A1W1HEB6"/>
<evidence type="ECO:0000313" key="2">
    <source>
        <dbReference type="Proteomes" id="UP000191931"/>
    </source>
</evidence>